<keyword evidence="2" id="KW-1185">Reference proteome</keyword>
<dbReference type="RefSeq" id="WP_344992553.1">
    <property type="nucleotide sequence ID" value="NZ_BAABFR010000014.1"/>
</dbReference>
<dbReference type="EMBL" id="BAABFR010000014">
    <property type="protein sequence ID" value="GAA4387838.1"/>
    <property type="molecule type" value="Genomic_DNA"/>
</dbReference>
<evidence type="ECO:0008006" key="3">
    <source>
        <dbReference type="Google" id="ProtNLM"/>
    </source>
</evidence>
<evidence type="ECO:0000313" key="1">
    <source>
        <dbReference type="EMBL" id="GAA4387838.1"/>
    </source>
</evidence>
<evidence type="ECO:0000313" key="2">
    <source>
        <dbReference type="Proteomes" id="UP001500635"/>
    </source>
</evidence>
<comment type="caution">
    <text evidence="1">The sequence shown here is derived from an EMBL/GenBank/DDBJ whole genome shotgun (WGS) entry which is preliminary data.</text>
</comment>
<sequence length="81" mass="8772">MARAIRRTAGDPGAERSAALAAHLEIGRPAGGERRGQSPVRTFRLPTDMDCRLVDTARSEGTTPSELVRKAVAEYLIRHSS</sequence>
<reference evidence="2" key="1">
    <citation type="journal article" date="2019" name="Int. J. Syst. Evol. Microbiol.">
        <title>The Global Catalogue of Microorganisms (GCM) 10K type strain sequencing project: providing services to taxonomists for standard genome sequencing and annotation.</title>
        <authorList>
            <consortium name="The Broad Institute Genomics Platform"/>
            <consortium name="The Broad Institute Genome Sequencing Center for Infectious Disease"/>
            <person name="Wu L."/>
            <person name="Ma J."/>
        </authorList>
    </citation>
    <scope>NUCLEOTIDE SEQUENCE [LARGE SCALE GENOMIC DNA]</scope>
    <source>
        <strain evidence="2">JCM 17688</strain>
    </source>
</reference>
<proteinExistence type="predicted"/>
<protein>
    <recommendedName>
        <fullName evidence="3">Ribbon-helix-helix protein, copG family</fullName>
    </recommendedName>
</protein>
<name>A0ABP8JAL7_9ACTN</name>
<dbReference type="Proteomes" id="UP001500635">
    <property type="component" value="Unassembled WGS sequence"/>
</dbReference>
<accession>A0ABP8JAL7</accession>
<gene>
    <name evidence="1" type="ORF">GCM10023147_12780</name>
</gene>
<organism evidence="1 2">
    <name type="scientific">Tsukamurella soli</name>
    <dbReference type="NCBI Taxonomy" id="644556"/>
    <lineage>
        <taxon>Bacteria</taxon>
        <taxon>Bacillati</taxon>
        <taxon>Actinomycetota</taxon>
        <taxon>Actinomycetes</taxon>
        <taxon>Mycobacteriales</taxon>
        <taxon>Tsukamurellaceae</taxon>
        <taxon>Tsukamurella</taxon>
    </lineage>
</organism>